<feature type="transmembrane region" description="Helical" evidence="1">
    <location>
        <begin position="40"/>
        <end position="59"/>
    </location>
</feature>
<dbReference type="InterPro" id="IPR045919">
    <property type="entry name" value="DUF6338"/>
</dbReference>
<dbReference type="RefSeq" id="WP_114368954.1">
    <property type="nucleotide sequence ID" value="NZ_QPEX01000024.1"/>
</dbReference>
<accession>A0A368KQT2</accession>
<dbReference type="OrthoDB" id="9154573at2"/>
<keyword evidence="1" id="KW-0472">Membrane</keyword>
<gene>
    <name evidence="2" type="ORF">DTL42_11920</name>
</gene>
<keyword evidence="1" id="KW-1133">Transmembrane helix</keyword>
<organism evidence="2 3">
    <name type="scientific">Bremerella cremea</name>
    <dbReference type="NCBI Taxonomy" id="1031537"/>
    <lineage>
        <taxon>Bacteria</taxon>
        <taxon>Pseudomonadati</taxon>
        <taxon>Planctomycetota</taxon>
        <taxon>Planctomycetia</taxon>
        <taxon>Pirellulales</taxon>
        <taxon>Pirellulaceae</taxon>
        <taxon>Bremerella</taxon>
    </lineage>
</organism>
<feature type="transmembrane region" description="Helical" evidence="1">
    <location>
        <begin position="79"/>
        <end position="97"/>
    </location>
</feature>
<evidence type="ECO:0000256" key="1">
    <source>
        <dbReference type="SAM" id="Phobius"/>
    </source>
</evidence>
<name>A0A368KQT2_9BACT</name>
<reference evidence="2 3" key="1">
    <citation type="submission" date="2018-07" db="EMBL/GenBank/DDBJ databases">
        <title>Comparative genomes isolates from brazilian mangrove.</title>
        <authorList>
            <person name="De Araujo J.E."/>
            <person name="Taketani R.G."/>
            <person name="Silva M.C.P."/>
            <person name="Lourenco M.V."/>
            <person name="Oliveira V.M."/>
            <person name="Andreote F.D."/>
        </authorList>
    </citation>
    <scope>NUCLEOTIDE SEQUENCE [LARGE SCALE GENOMIC DNA]</scope>
    <source>
        <strain evidence="2 3">HEX PRIS-MGV</strain>
    </source>
</reference>
<evidence type="ECO:0000313" key="2">
    <source>
        <dbReference type="EMBL" id="RCS49238.1"/>
    </source>
</evidence>
<keyword evidence="1" id="KW-0812">Transmembrane</keyword>
<sequence length="239" mass="27933">MDFLATEFVRVLYALLPGFFASWIFYGLTAHPKQTPFERVVQALIFTAIVRFFVVPTRWLLFLFGNLLPLGHWTSDTEFIWSMLFATAIGFIFTYFANNDQIHVFLRNLSFFNGKIKDITKRTSYPSEWFSAFNKDRRFVVLHLKDNRRVQGWPYEWPDSPDTGHFVLMNASWLLPDNTQAHLYSVERMLIPAAEVEIVEVLANESELRVTDDDLKEAYSPLIKLQKEDNAQNSQDSQF</sequence>
<proteinExistence type="predicted"/>
<dbReference type="AlphaFoldDB" id="A0A368KQT2"/>
<dbReference type="Pfam" id="PF19865">
    <property type="entry name" value="DUF6338"/>
    <property type="match status" value="1"/>
</dbReference>
<dbReference type="EMBL" id="QPEX01000024">
    <property type="protein sequence ID" value="RCS49238.1"/>
    <property type="molecule type" value="Genomic_DNA"/>
</dbReference>
<comment type="caution">
    <text evidence="2">The sequence shown here is derived from an EMBL/GenBank/DDBJ whole genome shotgun (WGS) entry which is preliminary data.</text>
</comment>
<feature type="transmembrane region" description="Helical" evidence="1">
    <location>
        <begin position="12"/>
        <end position="28"/>
    </location>
</feature>
<dbReference type="Proteomes" id="UP000253562">
    <property type="component" value="Unassembled WGS sequence"/>
</dbReference>
<protein>
    <submittedName>
        <fullName evidence="2">Uncharacterized protein</fullName>
    </submittedName>
</protein>
<evidence type="ECO:0000313" key="3">
    <source>
        <dbReference type="Proteomes" id="UP000253562"/>
    </source>
</evidence>